<dbReference type="Pfam" id="PF11775">
    <property type="entry name" value="CobT_C"/>
    <property type="match status" value="1"/>
</dbReference>
<sequence length="643" mass="69921">MAAKPENPTEPFKRALAHAARSLAETPDLEIVFSGESPGLVGNRAVLPHPPRDLSGPDAARLRGMADQIALRLAHHDPSTHARSRPAAPDAQAIYESLEQARIEAIGANALGGVRANLTTVLETRLEKQGLTRAVAFDRNNAPMAEILGLMVRERLTGDAPPDGAKALVEILRADIESKAGKDLDRLAAAVDDQAAFAKVTRQILRDLDLGDDVNDATESSDEDEGDDDNPTDTADDDDQGDGEGEQTDGSSPQESEASDRESQAGDEEIVQSDEQGEAQESDETPDMGDGAKPARPDPSADKGGEPAYKVFTTAYDEVVSAEELCDPDELTRLRAYLDQQLSALSSVVSRLANKLQRRLLAQQNRAWTFDLEEGMLDVARLTRVIIDPTAPLSFKQEEDQEFRDTVVTLLIDNSGSMRGRPIMVAAVCADILARTLERCGVKTEVLGFTTRAWKGGTSRDEWIKAGKPPSPGRLNDLRHIVYKAADAPWRRARKNLGLMMREGLLKENIDGEALMWAHQRVVNRPEARRILMVISDGAPVDDSTLSVNSGHYLERHLRQVIAEIEGKSPVELIAIGIGHDVTRYYRRAVTIVDVEQLGGVLVEQLAALFDEEPRAAVRARGLLPPPPTVVPQAPKAARKVSA</sequence>
<dbReference type="Pfam" id="PF06213">
    <property type="entry name" value="CobT"/>
    <property type="match status" value="1"/>
</dbReference>
<dbReference type="GO" id="GO:0051116">
    <property type="term" value="F:cobaltochelatase activity"/>
    <property type="evidence" value="ECO:0007669"/>
    <property type="project" value="UniProtKB-UniRule"/>
</dbReference>
<feature type="domain" description="VWFA" evidence="3">
    <location>
        <begin position="407"/>
        <end position="598"/>
    </location>
</feature>
<dbReference type="OrthoDB" id="9764783at2"/>
<dbReference type="PANTHER" id="PTHR41248">
    <property type="entry name" value="NORD PROTEIN"/>
    <property type="match status" value="1"/>
</dbReference>
<comment type="caution">
    <text evidence="4">The sequence shown here is derived from an EMBL/GenBank/DDBJ whole genome shotgun (WGS) entry which is preliminary data.</text>
</comment>
<dbReference type="PIRSF" id="PIRSF031715">
    <property type="entry name" value="Cob_chel_CobT"/>
    <property type="match status" value="1"/>
</dbReference>
<evidence type="ECO:0000259" key="3">
    <source>
        <dbReference type="PROSITE" id="PS50234"/>
    </source>
</evidence>
<dbReference type="InterPro" id="IPR002035">
    <property type="entry name" value="VWF_A"/>
</dbReference>
<protein>
    <recommendedName>
        <fullName evidence="1">Cobaltochelatase subunit CobT</fullName>
        <ecNumber evidence="1">6.6.1.2</ecNumber>
    </recommendedName>
</protein>
<dbReference type="PANTHER" id="PTHR41248:SF1">
    <property type="entry name" value="NORD PROTEIN"/>
    <property type="match status" value="1"/>
</dbReference>
<reference evidence="4 5" key="1">
    <citation type="submission" date="2018-04" db="EMBL/GenBank/DDBJ databases">
        <title>The genome sequence of Caulobacter sp. 744.</title>
        <authorList>
            <person name="Gao J."/>
            <person name="Sun J."/>
        </authorList>
    </citation>
    <scope>NUCLEOTIDE SEQUENCE [LARGE SCALE GENOMIC DNA]</scope>
    <source>
        <strain evidence="4 5">774</strain>
    </source>
</reference>
<keyword evidence="5" id="KW-1185">Reference proteome</keyword>
<dbReference type="EC" id="6.6.1.2" evidence="1"/>
<evidence type="ECO:0000256" key="2">
    <source>
        <dbReference type="SAM" id="MobiDB-lite"/>
    </source>
</evidence>
<dbReference type="SMART" id="SM00327">
    <property type="entry name" value="VWA"/>
    <property type="match status" value="1"/>
</dbReference>
<feature type="compositionally biased region" description="Acidic residues" evidence="2">
    <location>
        <begin position="265"/>
        <end position="287"/>
    </location>
</feature>
<dbReference type="CDD" id="cd01454">
    <property type="entry name" value="vWA_norD_type"/>
    <property type="match status" value="1"/>
</dbReference>
<evidence type="ECO:0000256" key="1">
    <source>
        <dbReference type="NCBIfam" id="TIGR01651"/>
    </source>
</evidence>
<dbReference type="InterPro" id="IPR006538">
    <property type="entry name" value="CobT"/>
</dbReference>
<dbReference type="InterPro" id="IPR051928">
    <property type="entry name" value="NorD/CobT"/>
</dbReference>
<dbReference type="InterPro" id="IPR025861">
    <property type="entry name" value="CobT_VWA_dom"/>
</dbReference>
<dbReference type="AlphaFoldDB" id="A0A2T9K7D7"/>
<dbReference type="Proteomes" id="UP000245073">
    <property type="component" value="Unassembled WGS sequence"/>
</dbReference>
<evidence type="ECO:0000313" key="5">
    <source>
        <dbReference type="Proteomes" id="UP000245073"/>
    </source>
</evidence>
<dbReference type="GO" id="GO:0009236">
    <property type="term" value="P:cobalamin biosynthetic process"/>
    <property type="evidence" value="ECO:0007669"/>
    <property type="project" value="UniProtKB-UniRule"/>
</dbReference>
<feature type="compositionally biased region" description="Acidic residues" evidence="2">
    <location>
        <begin position="211"/>
        <end position="247"/>
    </location>
</feature>
<dbReference type="Gene3D" id="3.40.50.410">
    <property type="entry name" value="von Willebrand factor, type A domain"/>
    <property type="match status" value="1"/>
</dbReference>
<dbReference type="SUPFAM" id="SSF53300">
    <property type="entry name" value="vWA-like"/>
    <property type="match status" value="1"/>
</dbReference>
<feature type="region of interest" description="Disordered" evidence="2">
    <location>
        <begin position="211"/>
        <end position="307"/>
    </location>
</feature>
<dbReference type="NCBIfam" id="TIGR01651">
    <property type="entry name" value="CobT"/>
    <property type="match status" value="1"/>
</dbReference>
<dbReference type="EMBL" id="QDKQ01000028">
    <property type="protein sequence ID" value="PVM91880.1"/>
    <property type="molecule type" value="Genomic_DNA"/>
</dbReference>
<gene>
    <name evidence="4" type="primary">cobT</name>
    <name evidence="4" type="ORF">DDF67_06505</name>
</gene>
<name>A0A2T9K7D7_9CAUL</name>
<feature type="compositionally biased region" description="Basic and acidic residues" evidence="2">
    <location>
        <begin position="293"/>
        <end position="305"/>
    </location>
</feature>
<accession>A0A2T9K7D7</accession>
<dbReference type="RefSeq" id="WP_109100094.1">
    <property type="nucleotide sequence ID" value="NZ_QDKQ01000028.1"/>
</dbReference>
<organism evidence="4 5">
    <name type="scientific">Caulobacter endophyticus</name>
    <dbReference type="NCBI Taxonomy" id="2172652"/>
    <lineage>
        <taxon>Bacteria</taxon>
        <taxon>Pseudomonadati</taxon>
        <taxon>Pseudomonadota</taxon>
        <taxon>Alphaproteobacteria</taxon>
        <taxon>Caulobacterales</taxon>
        <taxon>Caulobacteraceae</taxon>
        <taxon>Caulobacter</taxon>
    </lineage>
</organism>
<dbReference type="InterPro" id="IPR036465">
    <property type="entry name" value="vWFA_dom_sf"/>
</dbReference>
<proteinExistence type="predicted"/>
<evidence type="ECO:0000313" key="4">
    <source>
        <dbReference type="EMBL" id="PVM91880.1"/>
    </source>
</evidence>
<dbReference type="PROSITE" id="PS50234">
    <property type="entry name" value="VWFA"/>
    <property type="match status" value="1"/>
</dbReference>